<evidence type="ECO:0000313" key="3">
    <source>
        <dbReference type="EMBL" id="SMF65393.1"/>
    </source>
</evidence>
<feature type="chain" id="PRO_5013255312" evidence="1">
    <location>
        <begin position="28"/>
        <end position="165"/>
    </location>
</feature>
<keyword evidence="1" id="KW-0732">Signal</keyword>
<name>A0A1Y6CJ51_9PROT</name>
<feature type="signal peptide" evidence="1">
    <location>
        <begin position="1"/>
        <end position="27"/>
    </location>
</feature>
<feature type="domain" description="PRC-barrel" evidence="2">
    <location>
        <begin position="69"/>
        <end position="134"/>
    </location>
</feature>
<dbReference type="SUPFAM" id="SSF50346">
    <property type="entry name" value="PRC-barrel domain"/>
    <property type="match status" value="1"/>
</dbReference>
<evidence type="ECO:0000259" key="2">
    <source>
        <dbReference type="Pfam" id="PF05239"/>
    </source>
</evidence>
<gene>
    <name evidence="3" type="ORF">SAMN05428998_12613</name>
</gene>
<dbReference type="InterPro" id="IPR011033">
    <property type="entry name" value="PRC_barrel-like_sf"/>
</dbReference>
<organism evidence="3 4">
    <name type="scientific">Tistlia consotensis USBA 355</name>
    <dbReference type="NCBI Taxonomy" id="560819"/>
    <lineage>
        <taxon>Bacteria</taxon>
        <taxon>Pseudomonadati</taxon>
        <taxon>Pseudomonadota</taxon>
        <taxon>Alphaproteobacteria</taxon>
        <taxon>Rhodospirillales</taxon>
        <taxon>Rhodovibrionaceae</taxon>
        <taxon>Tistlia</taxon>
    </lineage>
</organism>
<keyword evidence="4" id="KW-1185">Reference proteome</keyword>
<dbReference type="RefSeq" id="WP_159460312.1">
    <property type="nucleotide sequence ID" value="NZ_FWZX01000026.1"/>
</dbReference>
<dbReference type="AlphaFoldDB" id="A0A1Y6CJ51"/>
<evidence type="ECO:0000256" key="1">
    <source>
        <dbReference type="SAM" id="SignalP"/>
    </source>
</evidence>
<dbReference type="Gene3D" id="2.30.30.240">
    <property type="entry name" value="PRC-barrel domain"/>
    <property type="match status" value="1"/>
</dbReference>
<dbReference type="InterPro" id="IPR027275">
    <property type="entry name" value="PRC-brl_dom"/>
</dbReference>
<evidence type="ECO:0000313" key="4">
    <source>
        <dbReference type="Proteomes" id="UP000192917"/>
    </source>
</evidence>
<accession>A0A1Y6CJ51</accession>
<protein>
    <submittedName>
        <fullName evidence="3">PRC-barrel domain-containing protein</fullName>
    </submittedName>
</protein>
<proteinExistence type="predicted"/>
<reference evidence="3 4" key="1">
    <citation type="submission" date="2017-04" db="EMBL/GenBank/DDBJ databases">
        <authorList>
            <person name="Afonso C.L."/>
            <person name="Miller P.J."/>
            <person name="Scott M.A."/>
            <person name="Spackman E."/>
            <person name="Goraichik I."/>
            <person name="Dimitrov K.M."/>
            <person name="Suarez D.L."/>
            <person name="Swayne D.E."/>
        </authorList>
    </citation>
    <scope>NUCLEOTIDE SEQUENCE [LARGE SCALE GENOMIC DNA]</scope>
    <source>
        <strain evidence="3 4">USBA 355</strain>
    </source>
</reference>
<dbReference type="Pfam" id="PF05239">
    <property type="entry name" value="PRC"/>
    <property type="match status" value="1"/>
</dbReference>
<sequence length="165" mass="16880">MPHPGRVVACLSAVALAIPLALGSAHAETGDGASAPQQAAAPATLVSRITSRLEASLRASPLFDRPVGSIVGSAVYDAEGAQVGEAAEVARVGDNLVVLVRVGGGLFGIGSHQVAVPLVRFHLDGDRLVLDRLTGKKLKSLPAVEADNYEPLERGGTVAEAYRNG</sequence>
<dbReference type="EMBL" id="FWZX01000026">
    <property type="protein sequence ID" value="SMF65393.1"/>
    <property type="molecule type" value="Genomic_DNA"/>
</dbReference>
<dbReference type="Proteomes" id="UP000192917">
    <property type="component" value="Unassembled WGS sequence"/>
</dbReference>
<dbReference type="STRING" id="560819.SAMN05428998_12613"/>